<accession>A0A067PD85</accession>
<keyword evidence="4" id="KW-1185">Reference proteome</keyword>
<reference evidence="4" key="1">
    <citation type="journal article" date="2014" name="Proc. Natl. Acad. Sci. U.S.A.">
        <title>Extensive sampling of basidiomycete genomes demonstrates inadequacy of the white-rot/brown-rot paradigm for wood decay fungi.</title>
        <authorList>
            <person name="Riley R."/>
            <person name="Salamov A.A."/>
            <person name="Brown D.W."/>
            <person name="Nagy L.G."/>
            <person name="Floudas D."/>
            <person name="Held B.W."/>
            <person name="Levasseur A."/>
            <person name="Lombard V."/>
            <person name="Morin E."/>
            <person name="Otillar R."/>
            <person name="Lindquist E.A."/>
            <person name="Sun H."/>
            <person name="LaButti K.M."/>
            <person name="Schmutz J."/>
            <person name="Jabbour D."/>
            <person name="Luo H."/>
            <person name="Baker S.E."/>
            <person name="Pisabarro A.G."/>
            <person name="Walton J.D."/>
            <person name="Blanchette R.A."/>
            <person name="Henrissat B."/>
            <person name="Martin F."/>
            <person name="Cullen D."/>
            <person name="Hibbett D.S."/>
            <person name="Grigoriev I.V."/>
        </authorList>
    </citation>
    <scope>NUCLEOTIDE SEQUENCE [LARGE SCALE GENOMIC DNA]</scope>
    <source>
        <strain evidence="4">MUCL 33604</strain>
    </source>
</reference>
<protein>
    <recommendedName>
        <fullName evidence="5">CxC6 like cysteine cluster associated with KDZ domain-containing protein</fullName>
    </recommendedName>
</protein>
<dbReference type="Proteomes" id="UP000027265">
    <property type="component" value="Unassembled WGS sequence"/>
</dbReference>
<dbReference type="EMBL" id="KL197894">
    <property type="protein sequence ID" value="KDQ48967.1"/>
    <property type="molecule type" value="Genomic_DNA"/>
</dbReference>
<dbReference type="InterPro" id="IPR041539">
    <property type="entry name" value="CxC5"/>
</dbReference>
<evidence type="ECO:0000313" key="4">
    <source>
        <dbReference type="Proteomes" id="UP000027265"/>
    </source>
</evidence>
<dbReference type="STRING" id="933084.A0A067PD85"/>
<evidence type="ECO:0000259" key="2">
    <source>
        <dbReference type="Pfam" id="PF18721"/>
    </source>
</evidence>
<dbReference type="AlphaFoldDB" id="A0A067PD85"/>
<evidence type="ECO:0008006" key="5">
    <source>
        <dbReference type="Google" id="ProtNLM"/>
    </source>
</evidence>
<dbReference type="Pfam" id="PF18721">
    <property type="entry name" value="CxC6"/>
    <property type="match status" value="1"/>
</dbReference>
<dbReference type="InterPro" id="IPR040898">
    <property type="entry name" value="CxC6"/>
</dbReference>
<feature type="domain" description="CxC6 like cysteine cluster associated with KDZ" evidence="2">
    <location>
        <begin position="222"/>
        <end position="286"/>
    </location>
</feature>
<sequence>MLSLEVLLRLLDNNPGLLKELTLGKIFKFVTGAAKLKDDILLCQPASHPDSLPPDFLPPSVDAWLSQSAAIPPRQAVFFTLDQGARPAYSIHLYCEKCNINYHHNYFVHDGMRTYYNGIPDVIQVAEHQFVERRLIELWTTLMLVAWTSATNCARLFNLSMSLPTDPRPQWQFGFALTSEEVWDGFVILALLEDQEARGGKLIVPHRGDQRLRFTEAIQALVTDGVTVGHPCCAVHNCHIPLANNRHRFCPNHANEEDRCSIIGCESNVTAGKRTCADPLHQDVERTHTERGQARFQLKQRLERARVAHPNDALPVEVNAGEMEDIDLAEEQYVESPSGALLPMPTGLASTTLRAQFGRKRTHNEQLIVAPCGMIHARETFFGAEAVSSVAEMIRRTYYYPGLMPDHIFYDNNCTLRKHVQNDPVFQDVGLTVDVFHFKSKHSE</sequence>
<dbReference type="InParanoid" id="A0A067PD85"/>
<dbReference type="HOGENOM" id="CLU_004966_4_0_1"/>
<proteinExistence type="predicted"/>
<evidence type="ECO:0000259" key="1">
    <source>
        <dbReference type="Pfam" id="PF18718"/>
    </source>
</evidence>
<feature type="non-terminal residue" evidence="3">
    <location>
        <position position="444"/>
    </location>
</feature>
<feature type="domain" description="CxC5 like cysteine cluster associated with KDZ" evidence="1">
    <location>
        <begin position="73"/>
        <end position="160"/>
    </location>
</feature>
<dbReference type="OrthoDB" id="2501483at2759"/>
<name>A0A067PD85_9AGAM</name>
<gene>
    <name evidence="3" type="ORF">JAAARDRAFT_144139</name>
</gene>
<evidence type="ECO:0000313" key="3">
    <source>
        <dbReference type="EMBL" id="KDQ48967.1"/>
    </source>
</evidence>
<dbReference type="Pfam" id="PF18718">
    <property type="entry name" value="CxC5"/>
    <property type="match status" value="1"/>
</dbReference>
<organism evidence="3 4">
    <name type="scientific">Jaapia argillacea MUCL 33604</name>
    <dbReference type="NCBI Taxonomy" id="933084"/>
    <lineage>
        <taxon>Eukaryota</taxon>
        <taxon>Fungi</taxon>
        <taxon>Dikarya</taxon>
        <taxon>Basidiomycota</taxon>
        <taxon>Agaricomycotina</taxon>
        <taxon>Agaricomycetes</taxon>
        <taxon>Agaricomycetidae</taxon>
        <taxon>Jaapiales</taxon>
        <taxon>Jaapiaceae</taxon>
        <taxon>Jaapia</taxon>
    </lineage>
</organism>